<gene>
    <name evidence="2" type="ORF">PCOR1329_LOCUS75186</name>
</gene>
<accession>A0ABN9XBB5</accession>
<evidence type="ECO:0000256" key="1">
    <source>
        <dbReference type="SAM" id="MobiDB-lite"/>
    </source>
</evidence>
<organism evidence="2 3">
    <name type="scientific">Prorocentrum cordatum</name>
    <dbReference type="NCBI Taxonomy" id="2364126"/>
    <lineage>
        <taxon>Eukaryota</taxon>
        <taxon>Sar</taxon>
        <taxon>Alveolata</taxon>
        <taxon>Dinophyceae</taxon>
        <taxon>Prorocentrales</taxon>
        <taxon>Prorocentraceae</taxon>
        <taxon>Prorocentrum</taxon>
    </lineage>
</organism>
<feature type="non-terminal residue" evidence="2">
    <location>
        <position position="1"/>
    </location>
</feature>
<feature type="compositionally biased region" description="Basic residues" evidence="1">
    <location>
        <begin position="99"/>
        <end position="113"/>
    </location>
</feature>
<evidence type="ECO:0000313" key="3">
    <source>
        <dbReference type="Proteomes" id="UP001189429"/>
    </source>
</evidence>
<dbReference type="EMBL" id="CAUYUJ010020247">
    <property type="protein sequence ID" value="CAK0896837.1"/>
    <property type="molecule type" value="Genomic_DNA"/>
</dbReference>
<protein>
    <submittedName>
        <fullName evidence="2">Uncharacterized protein</fullName>
    </submittedName>
</protein>
<proteinExistence type="predicted"/>
<name>A0ABN9XBB5_9DINO</name>
<dbReference type="Proteomes" id="UP001189429">
    <property type="component" value="Unassembled WGS sequence"/>
</dbReference>
<sequence length="252" mass="27566">PPPPPGHSPPLCLARRQAFRESGRVRCRVFVHYGAPGEVSTHPPRDRVYILSRFLTARGPARALRENCETPPVLVFGMRWISGPFGVPRVGAADAATAGRRRGARGPRERRKREGGSPAPLCRGHAARIRAAAPSEGRGAGRAVCFTEWTALARSTTRESVKSLCEEEVDAAGCFFVRLADRCRSQLATECCRQSRCGSGKHRVVCLVGVAQMPRSWYGQHITFRLAAHRYARRAATRVQGRVAAVRHAAAI</sequence>
<reference evidence="2" key="1">
    <citation type="submission" date="2023-10" db="EMBL/GenBank/DDBJ databases">
        <authorList>
            <person name="Chen Y."/>
            <person name="Shah S."/>
            <person name="Dougan E. K."/>
            <person name="Thang M."/>
            <person name="Chan C."/>
        </authorList>
    </citation>
    <scope>NUCLEOTIDE SEQUENCE [LARGE SCALE GENOMIC DNA]</scope>
</reference>
<feature type="region of interest" description="Disordered" evidence="1">
    <location>
        <begin position="94"/>
        <end position="119"/>
    </location>
</feature>
<evidence type="ECO:0000313" key="2">
    <source>
        <dbReference type="EMBL" id="CAK0896837.1"/>
    </source>
</evidence>
<keyword evidence="3" id="KW-1185">Reference proteome</keyword>
<comment type="caution">
    <text evidence="2">The sequence shown here is derived from an EMBL/GenBank/DDBJ whole genome shotgun (WGS) entry which is preliminary data.</text>
</comment>